<gene>
    <name evidence="2" type="ORF">DX908_09865</name>
</gene>
<sequence length="151" mass="16816">MFFRKKNRDEDTKPPVTNAKNTTVEGTAPDVVESPVAATASLGSEKAQLAEETVDARVVAPQTTTLAVAGLSDDDAVRLFPGFERDDFEVGFRSDREYPALMIRWKDGGEWFTVPPIFNRGILAAMDERESSNDLNRLLRNYGYDIDAIQE</sequence>
<organism evidence="2 3">
    <name type="scientific">Parvularcula marina</name>
    <dbReference type="NCBI Taxonomy" id="2292771"/>
    <lineage>
        <taxon>Bacteria</taxon>
        <taxon>Pseudomonadati</taxon>
        <taxon>Pseudomonadota</taxon>
        <taxon>Alphaproteobacteria</taxon>
        <taxon>Parvularculales</taxon>
        <taxon>Parvularculaceae</taxon>
        <taxon>Parvularcula</taxon>
    </lineage>
</organism>
<dbReference type="OrthoDB" id="8481771at2"/>
<evidence type="ECO:0000256" key="1">
    <source>
        <dbReference type="SAM" id="MobiDB-lite"/>
    </source>
</evidence>
<dbReference type="Proteomes" id="UP000264589">
    <property type="component" value="Unassembled WGS sequence"/>
</dbReference>
<accession>A0A371RJB4</accession>
<dbReference type="InParanoid" id="A0A371RJB4"/>
<evidence type="ECO:0000313" key="3">
    <source>
        <dbReference type="Proteomes" id="UP000264589"/>
    </source>
</evidence>
<comment type="caution">
    <text evidence="2">The sequence shown here is derived from an EMBL/GenBank/DDBJ whole genome shotgun (WGS) entry which is preliminary data.</text>
</comment>
<evidence type="ECO:0000313" key="2">
    <source>
        <dbReference type="EMBL" id="RFB05541.1"/>
    </source>
</evidence>
<reference evidence="2 3" key="1">
    <citation type="submission" date="2018-08" db="EMBL/GenBank/DDBJ databases">
        <title>Parvularcula sp. SM1705, isolated from surface water of the South Sea China.</title>
        <authorList>
            <person name="Sun L."/>
        </authorList>
    </citation>
    <scope>NUCLEOTIDE SEQUENCE [LARGE SCALE GENOMIC DNA]</scope>
    <source>
        <strain evidence="2 3">SM1705</strain>
    </source>
</reference>
<dbReference type="RefSeq" id="WP_116392174.1">
    <property type="nucleotide sequence ID" value="NZ_CAXQPM010000011.1"/>
</dbReference>
<dbReference type="AlphaFoldDB" id="A0A371RJB4"/>
<protein>
    <submittedName>
        <fullName evidence="2">Uncharacterized protein</fullName>
    </submittedName>
</protein>
<keyword evidence="3" id="KW-1185">Reference proteome</keyword>
<dbReference type="EMBL" id="QUQO01000001">
    <property type="protein sequence ID" value="RFB05541.1"/>
    <property type="molecule type" value="Genomic_DNA"/>
</dbReference>
<feature type="region of interest" description="Disordered" evidence="1">
    <location>
        <begin position="1"/>
        <end position="32"/>
    </location>
</feature>
<name>A0A371RJB4_9PROT</name>
<proteinExistence type="predicted"/>